<dbReference type="AlphaFoldDB" id="A0A409VR74"/>
<feature type="compositionally biased region" description="Basic and acidic residues" evidence="6">
    <location>
        <begin position="70"/>
        <end position="94"/>
    </location>
</feature>
<dbReference type="InParanoid" id="A0A409VR74"/>
<feature type="transmembrane region" description="Helical" evidence="7">
    <location>
        <begin position="692"/>
        <end position="711"/>
    </location>
</feature>
<dbReference type="Pfam" id="PF00924">
    <property type="entry name" value="MS_channel_2nd"/>
    <property type="match status" value="1"/>
</dbReference>
<evidence type="ECO:0000256" key="2">
    <source>
        <dbReference type="ARBA" id="ARBA00022692"/>
    </source>
</evidence>
<feature type="compositionally biased region" description="Basic and acidic residues" evidence="6">
    <location>
        <begin position="934"/>
        <end position="949"/>
    </location>
</feature>
<dbReference type="InterPro" id="IPR023408">
    <property type="entry name" value="MscS_beta-dom_sf"/>
</dbReference>
<feature type="region of interest" description="Disordered" evidence="6">
    <location>
        <begin position="434"/>
        <end position="563"/>
    </location>
</feature>
<evidence type="ECO:0000259" key="8">
    <source>
        <dbReference type="PROSITE" id="PS50222"/>
    </source>
</evidence>
<dbReference type="SUPFAM" id="SSF47473">
    <property type="entry name" value="EF-hand"/>
    <property type="match status" value="1"/>
</dbReference>
<dbReference type="InterPro" id="IPR002048">
    <property type="entry name" value="EF_hand_dom"/>
</dbReference>
<feature type="region of interest" description="Disordered" evidence="6">
    <location>
        <begin position="1"/>
        <end position="25"/>
    </location>
</feature>
<feature type="transmembrane region" description="Helical" evidence="7">
    <location>
        <begin position="246"/>
        <end position="270"/>
    </location>
</feature>
<dbReference type="GO" id="GO:0005262">
    <property type="term" value="F:calcium channel activity"/>
    <property type="evidence" value="ECO:0007669"/>
    <property type="project" value="TreeGrafter"/>
</dbReference>
<dbReference type="GO" id="GO:0005509">
    <property type="term" value="F:calcium ion binding"/>
    <property type="evidence" value="ECO:0007669"/>
    <property type="project" value="InterPro"/>
</dbReference>
<feature type="transmembrane region" description="Helical" evidence="7">
    <location>
        <begin position="723"/>
        <end position="747"/>
    </location>
</feature>
<dbReference type="Gene3D" id="2.30.30.60">
    <property type="match status" value="1"/>
</dbReference>
<dbReference type="Pfam" id="PF25886">
    <property type="entry name" value="Msy1"/>
    <property type="match status" value="1"/>
</dbReference>
<feature type="region of interest" description="Disordered" evidence="6">
    <location>
        <begin position="914"/>
        <end position="949"/>
    </location>
</feature>
<sequence length="991" mass="112544">MRRSNSYDHHRPLGILRNRLDPAPKADLSISSENLLDEYKRGGGSFASSSATLPEIPKPSYASPPPMNTERNERQKVSHPRPIDQDVEHKDHSQHPTIIPRPILDRSESQTTDDDHAKNKTVKVQLPEIPKPAGGLPYPHLRQDSDAFSSRASILTEDEDSEEYDWSDEEDLVDEEARFTRKMGVKAKREGWGFKKIISVLFSSLVGSTLLAAIIAAPAILIHFYWYKPHPTDHRRFVKDNVQAWLFWAASNIVVSWYLAMIIDIIPILLRFFISATWGHISESVKTKIESYDSVKDSIKPAFYGGSAYASWAIIFQSIYKLHNPADTSLSRAKYTNRLVQVVQFFFFFVLVWCIQRMISHFIAFSFHRTAYRDRIDEVKKALDVIETIRAYRPKIPTHTPNKSGTRTPTFGFSAFGALSEKQHYKMLHGALQNATPRSRPMPHFTDESDVDEANKTLVESSRRREHKKDNSRNRLSWFSGGGGSKPEEEYNEKQDASTTPPRPPFAGKDDIDLRPIGTSQPQNSTSNPPIPSHLNPHRYPPSFSPRERSRSASPRPSVDHMSTPDAAIKQAAKVIKNAVLHDARNLSGKSEGLANLAWNVNSSHEAKKLARSIFNRFKNRGRTWLVPADFYPAFPDHEAAENAFKVFDKDNNGDITRAEIKTTILKIYKERRFLSRSMRDVGEALKTLDRILFFFAMVVLFFISLSVFGVKVGDSLTSVYSLLIAASFIFKNAASSAFDAIMFLFVTHPYDTGDRVFVDQENLVVKKVGLFATVFTRSDGTETYYFNSQLFNKFIINVRRSGKTFENLTMQVAWNTPLTKLDALEKCLNDWLSTEENRWYEPSTNITLQHIMFQRHLSLTIGIGHNGNWQDWGLRNARRTAFHAAVQYYCRQLGITAYQSPQPIVFTDPSTRAYNPATPGPEDPLSPVAEAHLSPEEKQRKEEEVKEAEIDAKKMKASLGFLPPLAYRSSHLVRARRSKNRKANMGAVNG</sequence>
<reference evidence="9 10" key="1">
    <citation type="journal article" date="2018" name="Evol. Lett.">
        <title>Horizontal gene cluster transfer increased hallucinogenic mushroom diversity.</title>
        <authorList>
            <person name="Reynolds H.T."/>
            <person name="Vijayakumar V."/>
            <person name="Gluck-Thaler E."/>
            <person name="Korotkin H.B."/>
            <person name="Matheny P.B."/>
            <person name="Slot J.C."/>
        </authorList>
    </citation>
    <scope>NUCLEOTIDE SEQUENCE [LARGE SCALE GENOMIC DNA]</scope>
    <source>
        <strain evidence="9 10">2629</strain>
    </source>
</reference>
<evidence type="ECO:0000313" key="9">
    <source>
        <dbReference type="EMBL" id="PPQ68772.1"/>
    </source>
</evidence>
<accession>A0A409VR74</accession>
<proteinExistence type="predicted"/>
<evidence type="ECO:0000256" key="4">
    <source>
        <dbReference type="ARBA" id="ARBA00022989"/>
    </source>
</evidence>
<dbReference type="InterPro" id="IPR006685">
    <property type="entry name" value="MscS_channel_2nd"/>
</dbReference>
<dbReference type="InterPro" id="IPR011992">
    <property type="entry name" value="EF-hand-dom_pair"/>
</dbReference>
<dbReference type="EMBL" id="NHTK01006000">
    <property type="protein sequence ID" value="PPQ68772.1"/>
    <property type="molecule type" value="Genomic_DNA"/>
</dbReference>
<keyword evidence="5 7" id="KW-0472">Membrane</keyword>
<dbReference type="PANTHER" id="PTHR31323">
    <property type="entry name" value="MECHANOSENSITIVE ION CHANNEL PROTEIN MSY2"/>
    <property type="match status" value="1"/>
</dbReference>
<dbReference type="InterPro" id="IPR058650">
    <property type="entry name" value="Msy1/2-like"/>
</dbReference>
<dbReference type="STRING" id="181874.A0A409VR74"/>
<keyword evidence="3" id="KW-0106">Calcium</keyword>
<feature type="compositionally biased region" description="Basic and acidic residues" evidence="6">
    <location>
        <begin position="103"/>
        <end position="118"/>
    </location>
</feature>
<dbReference type="GO" id="GO:0016020">
    <property type="term" value="C:membrane"/>
    <property type="evidence" value="ECO:0007669"/>
    <property type="project" value="UniProtKB-SubCell"/>
</dbReference>
<dbReference type="Proteomes" id="UP000284842">
    <property type="component" value="Unassembled WGS sequence"/>
</dbReference>
<protein>
    <recommendedName>
        <fullName evidence="8">EF-hand domain-containing protein</fullName>
    </recommendedName>
</protein>
<dbReference type="SUPFAM" id="SSF50182">
    <property type="entry name" value="Sm-like ribonucleoproteins"/>
    <property type="match status" value="1"/>
</dbReference>
<keyword evidence="2 7" id="KW-0812">Transmembrane</keyword>
<feature type="domain" description="EF-hand" evidence="8">
    <location>
        <begin position="636"/>
        <end position="671"/>
    </location>
</feature>
<dbReference type="PANTHER" id="PTHR31323:SF1">
    <property type="entry name" value="MECHANOSENSITIVE ION CHANNEL PROTEIN"/>
    <property type="match status" value="1"/>
</dbReference>
<evidence type="ECO:0000313" key="10">
    <source>
        <dbReference type="Proteomes" id="UP000284842"/>
    </source>
</evidence>
<keyword evidence="10" id="KW-1185">Reference proteome</keyword>
<evidence type="ECO:0000256" key="1">
    <source>
        <dbReference type="ARBA" id="ARBA00004370"/>
    </source>
</evidence>
<evidence type="ECO:0000256" key="7">
    <source>
        <dbReference type="SAM" id="Phobius"/>
    </source>
</evidence>
<evidence type="ECO:0000256" key="6">
    <source>
        <dbReference type="SAM" id="MobiDB-lite"/>
    </source>
</evidence>
<evidence type="ECO:0000256" key="5">
    <source>
        <dbReference type="ARBA" id="ARBA00023136"/>
    </source>
</evidence>
<keyword evidence="4 7" id="KW-1133">Transmembrane helix</keyword>
<feature type="transmembrane region" description="Helical" evidence="7">
    <location>
        <begin position="197"/>
        <end position="226"/>
    </location>
</feature>
<dbReference type="InterPro" id="IPR018247">
    <property type="entry name" value="EF_Hand_1_Ca_BS"/>
</dbReference>
<dbReference type="PROSITE" id="PS00018">
    <property type="entry name" value="EF_HAND_1"/>
    <property type="match status" value="1"/>
</dbReference>
<evidence type="ECO:0000256" key="3">
    <source>
        <dbReference type="ARBA" id="ARBA00022837"/>
    </source>
</evidence>
<dbReference type="OrthoDB" id="544685at2759"/>
<feature type="transmembrane region" description="Helical" evidence="7">
    <location>
        <begin position="340"/>
        <end position="359"/>
    </location>
</feature>
<feature type="compositionally biased region" description="Basic and acidic residues" evidence="6">
    <location>
        <begin position="486"/>
        <end position="496"/>
    </location>
</feature>
<comment type="subcellular location">
    <subcellularLocation>
        <location evidence="1">Membrane</location>
    </subcellularLocation>
</comment>
<name>A0A409VR74_9AGAR</name>
<organism evidence="9 10">
    <name type="scientific">Panaeolus cyanescens</name>
    <dbReference type="NCBI Taxonomy" id="181874"/>
    <lineage>
        <taxon>Eukaryota</taxon>
        <taxon>Fungi</taxon>
        <taxon>Dikarya</taxon>
        <taxon>Basidiomycota</taxon>
        <taxon>Agaricomycotina</taxon>
        <taxon>Agaricomycetes</taxon>
        <taxon>Agaricomycetidae</taxon>
        <taxon>Agaricales</taxon>
        <taxon>Agaricineae</taxon>
        <taxon>Galeropsidaceae</taxon>
        <taxon>Panaeolus</taxon>
    </lineage>
</organism>
<comment type="caution">
    <text evidence="9">The sequence shown here is derived from an EMBL/GenBank/DDBJ whole genome shotgun (WGS) entry which is preliminary data.</text>
</comment>
<feature type="compositionally biased region" description="Basic and acidic residues" evidence="6">
    <location>
        <begin position="1"/>
        <end position="11"/>
    </location>
</feature>
<feature type="compositionally biased region" description="Polar residues" evidence="6">
    <location>
        <begin position="518"/>
        <end position="528"/>
    </location>
</feature>
<dbReference type="GO" id="GO:0006874">
    <property type="term" value="P:intracellular calcium ion homeostasis"/>
    <property type="evidence" value="ECO:0007669"/>
    <property type="project" value="TreeGrafter"/>
</dbReference>
<dbReference type="PROSITE" id="PS50222">
    <property type="entry name" value="EF_HAND_2"/>
    <property type="match status" value="1"/>
</dbReference>
<dbReference type="InterPro" id="IPR010920">
    <property type="entry name" value="LSM_dom_sf"/>
</dbReference>
<gene>
    <name evidence="9" type="ORF">CVT24_007714</name>
</gene>
<feature type="region of interest" description="Disordered" evidence="6">
    <location>
        <begin position="39"/>
        <end position="142"/>
    </location>
</feature>
<dbReference type="Gene3D" id="1.10.238.10">
    <property type="entry name" value="EF-hand"/>
    <property type="match status" value="1"/>
</dbReference>